<feature type="region of interest" description="Disordered" evidence="1">
    <location>
        <begin position="1"/>
        <end position="25"/>
    </location>
</feature>
<accession>A0A550CCJ8</accession>
<proteinExistence type="predicted"/>
<keyword evidence="3" id="KW-1185">Reference proteome</keyword>
<dbReference type="Proteomes" id="UP000320762">
    <property type="component" value="Unassembled WGS sequence"/>
</dbReference>
<dbReference type="EMBL" id="VDMD01000013">
    <property type="protein sequence ID" value="TRM62416.1"/>
    <property type="molecule type" value="Genomic_DNA"/>
</dbReference>
<organism evidence="2 3">
    <name type="scientific">Schizophyllum amplum</name>
    <dbReference type="NCBI Taxonomy" id="97359"/>
    <lineage>
        <taxon>Eukaryota</taxon>
        <taxon>Fungi</taxon>
        <taxon>Dikarya</taxon>
        <taxon>Basidiomycota</taxon>
        <taxon>Agaricomycotina</taxon>
        <taxon>Agaricomycetes</taxon>
        <taxon>Agaricomycetidae</taxon>
        <taxon>Agaricales</taxon>
        <taxon>Schizophyllaceae</taxon>
        <taxon>Schizophyllum</taxon>
    </lineage>
</organism>
<reference evidence="2 3" key="1">
    <citation type="journal article" date="2019" name="New Phytol.">
        <title>Comparative genomics reveals unique wood-decay strategies and fruiting body development in the Schizophyllaceae.</title>
        <authorList>
            <person name="Almasi E."/>
            <person name="Sahu N."/>
            <person name="Krizsan K."/>
            <person name="Balint B."/>
            <person name="Kovacs G.M."/>
            <person name="Kiss B."/>
            <person name="Cseklye J."/>
            <person name="Drula E."/>
            <person name="Henrissat B."/>
            <person name="Nagy I."/>
            <person name="Chovatia M."/>
            <person name="Adam C."/>
            <person name="LaButti K."/>
            <person name="Lipzen A."/>
            <person name="Riley R."/>
            <person name="Grigoriev I.V."/>
            <person name="Nagy L.G."/>
        </authorList>
    </citation>
    <scope>NUCLEOTIDE SEQUENCE [LARGE SCALE GENOMIC DNA]</scope>
    <source>
        <strain evidence="2 3">NL-1724</strain>
    </source>
</reference>
<gene>
    <name evidence="2" type="ORF">BD626DRAFT_499161</name>
</gene>
<sequence>MTSPERAGKDVTGARPAFPERVSAPSFPEMANKAISRTVGAAACPPPLWSQ</sequence>
<evidence type="ECO:0000313" key="3">
    <source>
        <dbReference type="Proteomes" id="UP000320762"/>
    </source>
</evidence>
<evidence type="ECO:0000256" key="1">
    <source>
        <dbReference type="SAM" id="MobiDB-lite"/>
    </source>
</evidence>
<dbReference type="AlphaFoldDB" id="A0A550CCJ8"/>
<protein>
    <submittedName>
        <fullName evidence="2">Uncharacterized protein</fullName>
    </submittedName>
</protein>
<evidence type="ECO:0000313" key="2">
    <source>
        <dbReference type="EMBL" id="TRM62416.1"/>
    </source>
</evidence>
<comment type="caution">
    <text evidence="2">The sequence shown here is derived from an EMBL/GenBank/DDBJ whole genome shotgun (WGS) entry which is preliminary data.</text>
</comment>
<name>A0A550CCJ8_9AGAR</name>